<dbReference type="EMBL" id="JAMWDU010000002">
    <property type="protein sequence ID" value="MCP8886884.1"/>
    <property type="molecule type" value="Genomic_DNA"/>
</dbReference>
<dbReference type="RefSeq" id="WP_254673443.1">
    <property type="nucleotide sequence ID" value="NZ_JAMWDU010000002.1"/>
</dbReference>
<dbReference type="AlphaFoldDB" id="A0A9Q4FSJ0"/>
<feature type="domain" description="N-acetyltransferase" evidence="1">
    <location>
        <begin position="10"/>
        <end position="166"/>
    </location>
</feature>
<evidence type="ECO:0000259" key="1">
    <source>
        <dbReference type="PROSITE" id="PS51186"/>
    </source>
</evidence>
<dbReference type="Pfam" id="PF13302">
    <property type="entry name" value="Acetyltransf_3"/>
    <property type="match status" value="1"/>
</dbReference>
<dbReference type="SUPFAM" id="SSF55729">
    <property type="entry name" value="Acyl-CoA N-acyltransferases (Nat)"/>
    <property type="match status" value="1"/>
</dbReference>
<organism evidence="2 3">
    <name type="scientific">Devosia ureilytica</name>
    <dbReference type="NCBI Taxonomy" id="2952754"/>
    <lineage>
        <taxon>Bacteria</taxon>
        <taxon>Pseudomonadati</taxon>
        <taxon>Pseudomonadota</taxon>
        <taxon>Alphaproteobacteria</taxon>
        <taxon>Hyphomicrobiales</taxon>
        <taxon>Devosiaceae</taxon>
        <taxon>Devosia</taxon>
    </lineage>
</organism>
<evidence type="ECO:0000313" key="3">
    <source>
        <dbReference type="Proteomes" id="UP001060275"/>
    </source>
</evidence>
<dbReference type="GO" id="GO:0016747">
    <property type="term" value="F:acyltransferase activity, transferring groups other than amino-acyl groups"/>
    <property type="evidence" value="ECO:0007669"/>
    <property type="project" value="InterPro"/>
</dbReference>
<accession>A0A9Q4FSJ0</accession>
<dbReference type="PANTHER" id="PTHR43328">
    <property type="entry name" value="ACETYLTRANSFERASE-RELATED"/>
    <property type="match status" value="1"/>
</dbReference>
<dbReference type="PROSITE" id="PS51186">
    <property type="entry name" value="GNAT"/>
    <property type="match status" value="1"/>
</dbReference>
<dbReference type="PANTHER" id="PTHR43328:SF1">
    <property type="entry name" value="N-ACETYLTRANSFERASE DOMAIN-CONTAINING PROTEIN"/>
    <property type="match status" value="1"/>
</dbReference>
<dbReference type="InterPro" id="IPR016181">
    <property type="entry name" value="Acyl_CoA_acyltransferase"/>
</dbReference>
<keyword evidence="3" id="KW-1185">Reference proteome</keyword>
<proteinExistence type="predicted"/>
<name>A0A9Q4FSJ0_9HYPH</name>
<sequence>MTPTLMTERLILRPPQLGDAQPIADFLNDMDVAGNLARVPFPYHLSDANAWLRTQKADQLPQQANFSIELAGAGYVGHIGYQPIGENAVIGYWLGKPHWGRGIMTEAAAAAINWFFSTTDAPAIYSGVFYFNAASLAIQRRLGFTETGRSTLLCLARGVELEHIDTKLTRSVWKARQA</sequence>
<dbReference type="Gene3D" id="3.40.630.30">
    <property type="match status" value="1"/>
</dbReference>
<comment type="caution">
    <text evidence="2">The sequence shown here is derived from an EMBL/GenBank/DDBJ whole genome shotgun (WGS) entry which is preliminary data.</text>
</comment>
<dbReference type="Proteomes" id="UP001060275">
    <property type="component" value="Unassembled WGS sequence"/>
</dbReference>
<gene>
    <name evidence="2" type="ORF">NF348_07185</name>
</gene>
<evidence type="ECO:0000313" key="2">
    <source>
        <dbReference type="EMBL" id="MCP8886884.1"/>
    </source>
</evidence>
<reference evidence="2" key="1">
    <citation type="submission" date="2022-06" db="EMBL/GenBank/DDBJ databases">
        <title>Devosia sp. XJ19-45 genome assembly.</title>
        <authorList>
            <person name="Li B."/>
            <person name="Cai M."/>
            <person name="Nie G."/>
            <person name="Li W."/>
        </authorList>
    </citation>
    <scope>NUCLEOTIDE SEQUENCE</scope>
    <source>
        <strain evidence="2">XJ19-45</strain>
    </source>
</reference>
<dbReference type="InterPro" id="IPR000182">
    <property type="entry name" value="GNAT_dom"/>
</dbReference>
<protein>
    <submittedName>
        <fullName evidence="2">GNAT family N-acetyltransferase</fullName>
    </submittedName>
</protein>